<dbReference type="InterPro" id="IPR052155">
    <property type="entry name" value="Biofilm_reg_signaling"/>
</dbReference>
<name>A0A2K9LGR3_9GAMM</name>
<comment type="cofactor">
    <cofactor evidence="1">
        <name>Mg(2+)</name>
        <dbReference type="ChEBI" id="CHEBI:18420"/>
    </cofactor>
</comment>
<evidence type="ECO:0000259" key="5">
    <source>
        <dbReference type="PROSITE" id="PS50887"/>
    </source>
</evidence>
<gene>
    <name evidence="6" type="ORF">Kalk_02805</name>
</gene>
<dbReference type="InterPro" id="IPR000160">
    <property type="entry name" value="GGDEF_dom"/>
</dbReference>
<dbReference type="RefSeq" id="WP_101892757.1">
    <property type="nucleotide sequence ID" value="NZ_CP022684.1"/>
</dbReference>
<dbReference type="Pfam" id="PF13426">
    <property type="entry name" value="PAS_9"/>
    <property type="match status" value="1"/>
</dbReference>
<dbReference type="PROSITE" id="PS50112">
    <property type="entry name" value="PAS"/>
    <property type="match status" value="1"/>
</dbReference>
<dbReference type="InterPro" id="IPR043128">
    <property type="entry name" value="Rev_trsase/Diguanyl_cyclase"/>
</dbReference>
<dbReference type="EMBL" id="CP022684">
    <property type="protein sequence ID" value="AUM11417.1"/>
    <property type="molecule type" value="Genomic_DNA"/>
</dbReference>
<evidence type="ECO:0008006" key="8">
    <source>
        <dbReference type="Google" id="ProtNLM"/>
    </source>
</evidence>
<dbReference type="CDD" id="cd01949">
    <property type="entry name" value="GGDEF"/>
    <property type="match status" value="1"/>
</dbReference>
<evidence type="ECO:0000259" key="4">
    <source>
        <dbReference type="PROSITE" id="PS50883"/>
    </source>
</evidence>
<feature type="domain" description="GGDEF" evidence="5">
    <location>
        <begin position="410"/>
        <end position="546"/>
    </location>
</feature>
<proteinExistence type="predicted"/>
<dbReference type="KEGG" id="kak:Kalk_02805"/>
<dbReference type="SUPFAM" id="SSF141868">
    <property type="entry name" value="EAL domain-like"/>
    <property type="match status" value="1"/>
</dbReference>
<keyword evidence="7" id="KW-1185">Reference proteome</keyword>
<feature type="domain" description="PAC" evidence="3">
    <location>
        <begin position="326"/>
        <end position="378"/>
    </location>
</feature>
<evidence type="ECO:0000313" key="7">
    <source>
        <dbReference type="Proteomes" id="UP000235116"/>
    </source>
</evidence>
<dbReference type="NCBIfam" id="TIGR00254">
    <property type="entry name" value="GGDEF"/>
    <property type="match status" value="1"/>
</dbReference>
<protein>
    <recommendedName>
        <fullName evidence="8">GGDEF domain-containing protein</fullName>
    </recommendedName>
</protein>
<dbReference type="SUPFAM" id="SSF55785">
    <property type="entry name" value="PYP-like sensor domain (PAS domain)"/>
    <property type="match status" value="1"/>
</dbReference>
<reference evidence="7" key="1">
    <citation type="submission" date="2017-08" db="EMBL/GenBank/DDBJ databases">
        <title>Direct submision.</title>
        <authorList>
            <person name="Kim S.-J."/>
            <person name="Rhee S.-K."/>
        </authorList>
    </citation>
    <scope>NUCLEOTIDE SEQUENCE [LARGE SCALE GENOMIC DNA]</scope>
    <source>
        <strain evidence="7">GI5</strain>
    </source>
</reference>
<dbReference type="PROSITE" id="PS50887">
    <property type="entry name" value="GGDEF"/>
    <property type="match status" value="1"/>
</dbReference>
<dbReference type="AlphaFoldDB" id="A0A2K9LGR3"/>
<dbReference type="SMART" id="SM00052">
    <property type="entry name" value="EAL"/>
    <property type="match status" value="1"/>
</dbReference>
<dbReference type="Pfam" id="PF00563">
    <property type="entry name" value="EAL"/>
    <property type="match status" value="1"/>
</dbReference>
<dbReference type="InterPro" id="IPR035919">
    <property type="entry name" value="EAL_sf"/>
</dbReference>
<dbReference type="InterPro" id="IPR035965">
    <property type="entry name" value="PAS-like_dom_sf"/>
</dbReference>
<dbReference type="PROSITE" id="PS50883">
    <property type="entry name" value="EAL"/>
    <property type="match status" value="1"/>
</dbReference>
<dbReference type="InterPro" id="IPR001633">
    <property type="entry name" value="EAL_dom"/>
</dbReference>
<dbReference type="PROSITE" id="PS50113">
    <property type="entry name" value="PAC"/>
    <property type="match status" value="1"/>
</dbReference>
<dbReference type="OrthoDB" id="6168558at2"/>
<sequence length="810" mass="92102">MNSSLMLHDPAEAGLHCPNYVFVADQHQQRIVCSNMASPQSLLTQTSHDTDLYQAHLHSPSSPVLQLRNIREDLIDAMVKANESNAGHLFRFRDECGYWRFGHLDNTLLFGGEAGNKEYLCGVISMVQNPAVYNAGEQSALSRLVWVSDQNMRLIKVSGECRTLGFDINTLLTSGQMTFLTQETGEFLESVCQDLFVNGKPETRVVRQTLRSLDGNAISATIQFSLLFNEFGDIIGTLGIAEYFPSRELLESERQLFAATFDAVSEGFFITDRSGFILRANPAFYELTGYSPKEMLGLHCSHIWRGRYGPEFFRKIRHCLQRDRKWRGECDFVRRSGEHRPAILSFSQTHNLKNEVQNYVGMLMDIADKKRNEMRIYRLAHYDSLTGVANRLLFNERLQDAVVESEENSTALAVLFLDMDRFKPVNDSLGHSAGDQLLKSVARRLMYCLGEGDTVARMGGDEFALVLRNLDREVAEQTAIKMASRVLAQFFAPFLIDGREVYSSCSIGISIYPYHGQTAEVLLRSADTAMYAAKRSGKNNYQFYDEQMNKRAMDRLIMENAMRKALVREEFDLFFQPQYSVRNGVMTGIEVLLRWDHPVFGTVRPLEFIDLAEQTDLIIPLGEWVFQQTCEKISQWQQQGVSFGRVGVNVSANQFKRDDFAEWVLFQVQRYHVNPAHLELEITESAIMDDVEHSLQMLKKLQQAQIRIAVDDFGTGYSSLNYLRKFPISTLKIDKVFIEDIVENADTLQLAQTVIAIAKSLNLSVIAEGVETWEQYQLLSEHGCDEVQGYYMSRALSETALLDLVACVLE</sequence>
<dbReference type="CDD" id="cd01948">
    <property type="entry name" value="EAL"/>
    <property type="match status" value="1"/>
</dbReference>
<evidence type="ECO:0000256" key="1">
    <source>
        <dbReference type="ARBA" id="ARBA00001946"/>
    </source>
</evidence>
<dbReference type="SMART" id="SM00267">
    <property type="entry name" value="GGDEF"/>
    <property type="match status" value="1"/>
</dbReference>
<dbReference type="InterPro" id="IPR000700">
    <property type="entry name" value="PAS-assoc_C"/>
</dbReference>
<evidence type="ECO:0000313" key="6">
    <source>
        <dbReference type="EMBL" id="AUM11417.1"/>
    </source>
</evidence>
<dbReference type="Gene3D" id="3.30.450.20">
    <property type="entry name" value="PAS domain"/>
    <property type="match status" value="1"/>
</dbReference>
<dbReference type="Gene3D" id="3.20.20.450">
    <property type="entry name" value="EAL domain"/>
    <property type="match status" value="1"/>
</dbReference>
<evidence type="ECO:0000259" key="2">
    <source>
        <dbReference type="PROSITE" id="PS50112"/>
    </source>
</evidence>
<dbReference type="CDD" id="cd00130">
    <property type="entry name" value="PAS"/>
    <property type="match status" value="1"/>
</dbReference>
<accession>A0A2K9LGR3</accession>
<dbReference type="Gene3D" id="3.30.70.270">
    <property type="match status" value="1"/>
</dbReference>
<evidence type="ECO:0000259" key="3">
    <source>
        <dbReference type="PROSITE" id="PS50113"/>
    </source>
</evidence>
<feature type="domain" description="PAS" evidence="2">
    <location>
        <begin position="253"/>
        <end position="297"/>
    </location>
</feature>
<dbReference type="InterPro" id="IPR000014">
    <property type="entry name" value="PAS"/>
</dbReference>
<dbReference type="NCBIfam" id="TIGR00229">
    <property type="entry name" value="sensory_box"/>
    <property type="match status" value="1"/>
</dbReference>
<dbReference type="SUPFAM" id="SSF55073">
    <property type="entry name" value="Nucleotide cyclase"/>
    <property type="match status" value="1"/>
</dbReference>
<dbReference type="FunFam" id="3.30.70.270:FF:000001">
    <property type="entry name" value="Diguanylate cyclase domain protein"/>
    <property type="match status" value="1"/>
</dbReference>
<dbReference type="InterPro" id="IPR029787">
    <property type="entry name" value="Nucleotide_cyclase"/>
</dbReference>
<feature type="domain" description="EAL" evidence="4">
    <location>
        <begin position="555"/>
        <end position="809"/>
    </location>
</feature>
<organism evidence="6 7">
    <name type="scientific">Ketobacter alkanivorans</name>
    <dbReference type="NCBI Taxonomy" id="1917421"/>
    <lineage>
        <taxon>Bacteria</taxon>
        <taxon>Pseudomonadati</taxon>
        <taxon>Pseudomonadota</taxon>
        <taxon>Gammaproteobacteria</taxon>
        <taxon>Pseudomonadales</taxon>
        <taxon>Ketobacteraceae</taxon>
        <taxon>Ketobacter</taxon>
    </lineage>
</organism>
<dbReference type="Pfam" id="PF00990">
    <property type="entry name" value="GGDEF"/>
    <property type="match status" value="1"/>
</dbReference>
<dbReference type="SMART" id="SM00091">
    <property type="entry name" value="PAS"/>
    <property type="match status" value="1"/>
</dbReference>
<dbReference type="Proteomes" id="UP000235116">
    <property type="component" value="Chromosome"/>
</dbReference>
<dbReference type="GO" id="GO:0003824">
    <property type="term" value="F:catalytic activity"/>
    <property type="evidence" value="ECO:0007669"/>
    <property type="project" value="UniProtKB-ARBA"/>
</dbReference>
<dbReference type="PANTHER" id="PTHR44757">
    <property type="entry name" value="DIGUANYLATE CYCLASE DGCP"/>
    <property type="match status" value="1"/>
</dbReference>
<dbReference type="PANTHER" id="PTHR44757:SF2">
    <property type="entry name" value="BIOFILM ARCHITECTURE MAINTENANCE PROTEIN MBAA"/>
    <property type="match status" value="1"/>
</dbReference>